<evidence type="ECO:0000313" key="3">
    <source>
        <dbReference type="EMBL" id="MCR0984117.1"/>
    </source>
</evidence>
<evidence type="ECO:0000313" key="4">
    <source>
        <dbReference type="Proteomes" id="UP001524642"/>
    </source>
</evidence>
<organism evidence="3 4">
    <name type="scientific">Roseomonas populi</name>
    <dbReference type="NCBI Taxonomy" id="3121582"/>
    <lineage>
        <taxon>Bacteria</taxon>
        <taxon>Pseudomonadati</taxon>
        <taxon>Pseudomonadota</taxon>
        <taxon>Alphaproteobacteria</taxon>
        <taxon>Acetobacterales</taxon>
        <taxon>Roseomonadaceae</taxon>
        <taxon>Roseomonas</taxon>
    </lineage>
</organism>
<reference evidence="3 4" key="1">
    <citation type="submission" date="2022-06" db="EMBL/GenBank/DDBJ databases">
        <title>Roseomonas CN29.</title>
        <authorList>
            <person name="Cheng Y."/>
            <person name="He X."/>
        </authorList>
    </citation>
    <scope>NUCLEOTIDE SEQUENCE [LARGE SCALE GENOMIC DNA]</scope>
    <source>
        <strain evidence="3 4">CN29</strain>
    </source>
</reference>
<keyword evidence="2" id="KW-0472">Membrane</keyword>
<comment type="caution">
    <text evidence="3">The sequence shown here is derived from an EMBL/GenBank/DDBJ whole genome shotgun (WGS) entry which is preliminary data.</text>
</comment>
<keyword evidence="4" id="KW-1185">Reference proteome</keyword>
<evidence type="ECO:0000256" key="1">
    <source>
        <dbReference type="SAM" id="MobiDB-lite"/>
    </source>
</evidence>
<proteinExistence type="predicted"/>
<keyword evidence="2" id="KW-1133">Transmembrane helix</keyword>
<protein>
    <recommendedName>
        <fullName evidence="5">Type IV secretion protein DotG</fullName>
    </recommendedName>
</protein>
<feature type="transmembrane region" description="Helical" evidence="2">
    <location>
        <begin position="21"/>
        <end position="45"/>
    </location>
</feature>
<dbReference type="RefSeq" id="WP_257717774.1">
    <property type="nucleotide sequence ID" value="NZ_JANJOU010000018.1"/>
</dbReference>
<dbReference type="EMBL" id="JANJOU010000018">
    <property type="protein sequence ID" value="MCR0984117.1"/>
    <property type="molecule type" value="Genomic_DNA"/>
</dbReference>
<name>A0ABT1X7N5_9PROT</name>
<dbReference type="Proteomes" id="UP001524642">
    <property type="component" value="Unassembled WGS sequence"/>
</dbReference>
<feature type="region of interest" description="Disordered" evidence="1">
    <location>
        <begin position="162"/>
        <end position="183"/>
    </location>
</feature>
<accession>A0ABT1X7N5</accession>
<dbReference type="InterPro" id="IPR049855">
    <property type="entry name" value="DotG/IcmE-like_C"/>
</dbReference>
<evidence type="ECO:0000256" key="2">
    <source>
        <dbReference type="SAM" id="Phobius"/>
    </source>
</evidence>
<sequence length="446" mass="45301">MSGTAIRRGLRGPFNKVGSAGPMRFVVIGGIGLVVVGVIVTATLAGDDPLPESRVARQASVNSLPGGTNSTPYQTRLAVAENQRQAEQAQAQGRSYTPPINASQRVTDVAALLPPPAPAATVAAGPPAPPPAQAVQARATTAAPPVLFETPAPRARIQPAVAAAPQQNPVRTVSQTTTQQQPVDDPAFREAISRMMGSWQGRPGRTTVTLAPPSSASAAEGEDGRRGNGGSPPLARQVSSGEVTPAAATAPLPSRSTAAPQGRVLVPAGRGIYAHTVLAVNSESGGPIVLQADTGPIAGARLIGTFSKPGTISRLVVRINSVQFQGQEIPAEGLVIAPDTMETAVASSVDQRLGERFLLPAAAAFVAGLGQAVATTSNTFGQVSPFGGQSYITRLNPEQQLAVGAGAAAQQVGRALEQSAPRGALVHLAANAPVGVMFLSNLTVPN</sequence>
<feature type="region of interest" description="Disordered" evidence="1">
    <location>
        <begin position="197"/>
        <end position="258"/>
    </location>
</feature>
<evidence type="ECO:0008006" key="5">
    <source>
        <dbReference type="Google" id="ProtNLM"/>
    </source>
</evidence>
<gene>
    <name evidence="3" type="ORF">NRP21_18845</name>
</gene>
<feature type="compositionally biased region" description="Low complexity" evidence="1">
    <location>
        <begin position="162"/>
        <end position="181"/>
    </location>
</feature>
<dbReference type="CDD" id="cd16431">
    <property type="entry name" value="IcmE"/>
    <property type="match status" value="1"/>
</dbReference>
<keyword evidence="2" id="KW-0812">Transmembrane</keyword>